<name>A0ABT7KZ13_9BACI</name>
<keyword evidence="2" id="KW-0614">Plasmid</keyword>
<geneLocation type="plasmid" evidence="2">
    <name>pBS01</name>
</geneLocation>
<keyword evidence="3" id="KW-1185">Reference proteome</keyword>
<comment type="caution">
    <text evidence="2">The sequence shown here is derived from an EMBL/GenBank/DDBJ whole genome shotgun (WGS) entry which is preliminary data.</text>
</comment>
<dbReference type="Gene3D" id="1.10.490.70">
    <property type="entry name" value="Histidine kinase N-terminal domain"/>
    <property type="match status" value="1"/>
</dbReference>
<organism evidence="2 3">
    <name type="scientific">Bacillus shihchuchen</name>
    <dbReference type="NCBI Taxonomy" id="3036942"/>
    <lineage>
        <taxon>Bacteria</taxon>
        <taxon>Bacillati</taxon>
        <taxon>Bacillota</taxon>
        <taxon>Bacilli</taxon>
        <taxon>Bacillales</taxon>
        <taxon>Bacillaceae</taxon>
        <taxon>Bacillus</taxon>
        <taxon>Bacillus cereus group</taxon>
    </lineage>
</organism>
<evidence type="ECO:0000313" key="3">
    <source>
        <dbReference type="Proteomes" id="UP001229716"/>
    </source>
</evidence>
<keyword evidence="2" id="KW-0808">Transferase</keyword>
<accession>A0ABT7KZ13</accession>
<evidence type="ECO:0000259" key="1">
    <source>
        <dbReference type="Pfam" id="PF09385"/>
    </source>
</evidence>
<evidence type="ECO:0000313" key="2">
    <source>
        <dbReference type="EMBL" id="MDL2419395.1"/>
    </source>
</evidence>
<dbReference type="Proteomes" id="UP001229716">
    <property type="component" value="Unassembled WGS sequence"/>
</dbReference>
<reference evidence="2 3" key="1">
    <citation type="journal article" date="2023" name="Int. J. Mol. Sci.">
        <title>Pathogenicity and Genomic Characterization of a Novel Genospecies, Bacillus shihchuchen, of the Bacillus cereus Group Isolated from Chinese Softshell Turtle (Pelodiscus sinensis).</title>
        <authorList>
            <person name="Cheng L.W."/>
            <person name="Byadgi O.V."/>
            <person name="Tsai C.E."/>
            <person name="Wang P.C."/>
            <person name="Chen S.C."/>
        </authorList>
    </citation>
    <scope>NUCLEOTIDE SEQUENCE [LARGE SCALE GENOMIC DNA]</scope>
    <source>
        <strain evidence="2 3">QF108-045</strain>
    </source>
</reference>
<feature type="domain" description="Histidine kinase N-terminal" evidence="1">
    <location>
        <begin position="1"/>
        <end position="32"/>
    </location>
</feature>
<dbReference type="GO" id="GO:0016301">
    <property type="term" value="F:kinase activity"/>
    <property type="evidence" value="ECO:0007669"/>
    <property type="project" value="UniProtKB-KW"/>
</dbReference>
<sequence length="49" mass="6125">MNPTGQECKAVIEQINLFFDHLIYHTVYSYYELRKEYIHSYYELKKKYN</sequence>
<protein>
    <submittedName>
        <fullName evidence="2">Histidine kinase N-terminal domain-containing protein</fullName>
    </submittedName>
</protein>
<keyword evidence="2" id="KW-0418">Kinase</keyword>
<dbReference type="InterPro" id="IPR018984">
    <property type="entry name" value="Histidine_kinase_N"/>
</dbReference>
<dbReference type="Pfam" id="PF09385">
    <property type="entry name" value="HisK_N"/>
    <property type="match status" value="1"/>
</dbReference>
<gene>
    <name evidence="2" type="ORF">P6F46_27955</name>
</gene>
<dbReference type="EMBL" id="JASWHZ010000002">
    <property type="protein sequence ID" value="MDL2419395.1"/>
    <property type="molecule type" value="Genomic_DNA"/>
</dbReference>
<proteinExistence type="predicted"/>